<evidence type="ECO:0000313" key="4">
    <source>
        <dbReference type="Proteomes" id="UP001230156"/>
    </source>
</evidence>
<sequence>MKLHGLVALLLALGVATALVGCGKKGDPTLPNGQKDGYPHTYPQSSDPQTGVFSG</sequence>
<organism evidence="3 4">
    <name type="scientific">Dongia sedimenti</name>
    <dbReference type="NCBI Taxonomy" id="3064282"/>
    <lineage>
        <taxon>Bacteria</taxon>
        <taxon>Pseudomonadati</taxon>
        <taxon>Pseudomonadota</taxon>
        <taxon>Alphaproteobacteria</taxon>
        <taxon>Rhodospirillales</taxon>
        <taxon>Dongiaceae</taxon>
        <taxon>Dongia</taxon>
    </lineage>
</organism>
<dbReference type="RefSeq" id="WP_379954066.1">
    <property type="nucleotide sequence ID" value="NZ_JAUYVI010000001.1"/>
</dbReference>
<keyword evidence="2" id="KW-0732">Signal</keyword>
<evidence type="ECO:0000256" key="2">
    <source>
        <dbReference type="SAM" id="SignalP"/>
    </source>
</evidence>
<dbReference type="EMBL" id="JAUYVI010000001">
    <property type="protein sequence ID" value="MDQ7246676.1"/>
    <property type="molecule type" value="Genomic_DNA"/>
</dbReference>
<keyword evidence="4" id="KW-1185">Reference proteome</keyword>
<feature type="region of interest" description="Disordered" evidence="1">
    <location>
        <begin position="25"/>
        <end position="55"/>
    </location>
</feature>
<comment type="caution">
    <text evidence="3">The sequence shown here is derived from an EMBL/GenBank/DDBJ whole genome shotgun (WGS) entry which is preliminary data.</text>
</comment>
<proteinExistence type="predicted"/>
<accession>A0ABU0YG28</accession>
<protein>
    <submittedName>
        <fullName evidence="3">Lipoprotein</fullName>
    </submittedName>
</protein>
<feature type="compositionally biased region" description="Polar residues" evidence="1">
    <location>
        <begin position="42"/>
        <end position="55"/>
    </location>
</feature>
<feature type="signal peptide" evidence="2">
    <location>
        <begin position="1"/>
        <end position="18"/>
    </location>
</feature>
<feature type="chain" id="PRO_5045134656" evidence="2">
    <location>
        <begin position="19"/>
        <end position="55"/>
    </location>
</feature>
<evidence type="ECO:0000313" key="3">
    <source>
        <dbReference type="EMBL" id="MDQ7246676.1"/>
    </source>
</evidence>
<gene>
    <name evidence="3" type="ORF">Q8A70_03325</name>
</gene>
<reference evidence="4" key="1">
    <citation type="submission" date="2023-08" db="EMBL/GenBank/DDBJ databases">
        <title>Rhodospirillaceae gen. nov., a novel taxon isolated from the Yangtze River Yuezi River estuary sludge.</title>
        <authorList>
            <person name="Ruan L."/>
        </authorList>
    </citation>
    <scope>NUCLEOTIDE SEQUENCE [LARGE SCALE GENOMIC DNA]</scope>
    <source>
        <strain evidence="4">R-7</strain>
    </source>
</reference>
<keyword evidence="3" id="KW-0449">Lipoprotein</keyword>
<dbReference type="Proteomes" id="UP001230156">
    <property type="component" value="Unassembled WGS sequence"/>
</dbReference>
<name>A0ABU0YG28_9PROT</name>
<dbReference type="PROSITE" id="PS51257">
    <property type="entry name" value="PROKAR_LIPOPROTEIN"/>
    <property type="match status" value="1"/>
</dbReference>
<evidence type="ECO:0000256" key="1">
    <source>
        <dbReference type="SAM" id="MobiDB-lite"/>
    </source>
</evidence>